<dbReference type="InterPro" id="IPR057192">
    <property type="entry name" value="DUF7870"/>
</dbReference>
<dbReference type="EMBL" id="QGKX02001521">
    <property type="protein sequence ID" value="KAF3512759.1"/>
    <property type="molecule type" value="Genomic_DNA"/>
</dbReference>
<proteinExistence type="predicted"/>
<organism evidence="3 4">
    <name type="scientific">Brassica cretica</name>
    <name type="common">Mustard</name>
    <dbReference type="NCBI Taxonomy" id="69181"/>
    <lineage>
        <taxon>Eukaryota</taxon>
        <taxon>Viridiplantae</taxon>
        <taxon>Streptophyta</taxon>
        <taxon>Embryophyta</taxon>
        <taxon>Tracheophyta</taxon>
        <taxon>Spermatophyta</taxon>
        <taxon>Magnoliopsida</taxon>
        <taxon>eudicotyledons</taxon>
        <taxon>Gunneridae</taxon>
        <taxon>Pentapetalae</taxon>
        <taxon>rosids</taxon>
        <taxon>malvids</taxon>
        <taxon>Brassicales</taxon>
        <taxon>Brassicaceae</taxon>
        <taxon>Brassiceae</taxon>
        <taxon>Brassica</taxon>
    </lineage>
</organism>
<evidence type="ECO:0000259" key="2">
    <source>
        <dbReference type="Pfam" id="PF25276"/>
    </source>
</evidence>
<feature type="region of interest" description="Disordered" evidence="1">
    <location>
        <begin position="93"/>
        <end position="115"/>
    </location>
</feature>
<dbReference type="AlphaFoldDB" id="A0A8S9PBB2"/>
<evidence type="ECO:0000313" key="4">
    <source>
        <dbReference type="Proteomes" id="UP000712600"/>
    </source>
</evidence>
<dbReference type="Proteomes" id="UP000712600">
    <property type="component" value="Unassembled WGS sequence"/>
</dbReference>
<feature type="domain" description="DUF7870" evidence="2">
    <location>
        <begin position="3"/>
        <end position="37"/>
    </location>
</feature>
<evidence type="ECO:0000313" key="3">
    <source>
        <dbReference type="EMBL" id="KAF3512759.1"/>
    </source>
</evidence>
<gene>
    <name evidence="3" type="ORF">F2Q69_00003173</name>
</gene>
<sequence length="174" mass="20541">MGTMKEWLKENVKDEKYVVMKAEVEVMEEIMRSKTIKWWIRFAWDASQRVLGPTSSTIFSESNNTCPDPTIAVRKFRFAWIFIELSEHPEFQQTERRRSKFSHPPTESPSNSDQLKLASSNPFSTFSQFGQSVFRSSKHRFSEHGHYNLPHPLTMWLRRCLYPNVTLHCIALKR</sequence>
<dbReference type="PANTHER" id="PTHR33597">
    <property type="entry name" value="OS02G0760400 PROTEIN"/>
    <property type="match status" value="1"/>
</dbReference>
<dbReference type="PANTHER" id="PTHR33597:SF11">
    <property type="entry name" value="OS07G0620600 PROTEIN"/>
    <property type="match status" value="1"/>
</dbReference>
<evidence type="ECO:0000256" key="1">
    <source>
        <dbReference type="SAM" id="MobiDB-lite"/>
    </source>
</evidence>
<protein>
    <recommendedName>
        <fullName evidence="2">DUF7870 domain-containing protein</fullName>
    </recommendedName>
</protein>
<name>A0A8S9PBB2_BRACR</name>
<accession>A0A8S9PBB2</accession>
<comment type="caution">
    <text evidence="3">The sequence shown here is derived from an EMBL/GenBank/DDBJ whole genome shotgun (WGS) entry which is preliminary data.</text>
</comment>
<reference evidence="3" key="1">
    <citation type="submission" date="2019-12" db="EMBL/GenBank/DDBJ databases">
        <title>Genome sequencing and annotation of Brassica cretica.</title>
        <authorList>
            <person name="Studholme D.J."/>
            <person name="Sarris P."/>
        </authorList>
    </citation>
    <scope>NUCLEOTIDE SEQUENCE</scope>
    <source>
        <strain evidence="3">PFS-109/04</strain>
        <tissue evidence="3">Leaf</tissue>
    </source>
</reference>
<dbReference type="Pfam" id="PF25276">
    <property type="entry name" value="DUF7870"/>
    <property type="match status" value="1"/>
</dbReference>